<sequence length="88" mass="9893">MSLIDLLFGKKPKSASVARDRLQIIIAQERATTGETAPDYLPTLRKELLEVLSKYVNVSLDDIRISQEKQDGLDVLELNITLPEQKKA</sequence>
<dbReference type="Proteomes" id="UP001201397">
    <property type="component" value="Unassembled WGS sequence"/>
</dbReference>
<protein>
    <recommendedName>
        <fullName evidence="2 6">Cell division topological specificity factor</fullName>
    </recommendedName>
</protein>
<keyword evidence="3 6" id="KW-0132">Cell division</keyword>
<gene>
    <name evidence="6 7" type="primary">minE</name>
    <name evidence="7" type="ORF">L4H06_06770</name>
    <name evidence="8" type="ORF">PJU73_07720</name>
</gene>
<evidence type="ECO:0000313" key="10">
    <source>
        <dbReference type="Proteomes" id="UP001221268"/>
    </source>
</evidence>
<dbReference type="Proteomes" id="UP001221268">
    <property type="component" value="Chromosome"/>
</dbReference>
<name>A0AAW5AL87_9NEIS</name>
<dbReference type="RefSeq" id="WP_237090764.1">
    <property type="nucleotide sequence ID" value="NZ_CP116766.1"/>
</dbReference>
<dbReference type="NCBIfam" id="TIGR01215">
    <property type="entry name" value="minE"/>
    <property type="match status" value="1"/>
</dbReference>
<evidence type="ECO:0000256" key="5">
    <source>
        <dbReference type="ARBA" id="ARBA00025265"/>
    </source>
</evidence>
<dbReference type="InterPro" id="IPR005527">
    <property type="entry name" value="MinE"/>
</dbReference>
<dbReference type="GO" id="GO:0042802">
    <property type="term" value="F:identical protein binding"/>
    <property type="evidence" value="ECO:0007669"/>
    <property type="project" value="UniProtKB-ARBA"/>
</dbReference>
<evidence type="ECO:0000313" key="7">
    <source>
        <dbReference type="EMBL" id="MCF7529924.1"/>
    </source>
</evidence>
<dbReference type="InterPro" id="IPR036707">
    <property type="entry name" value="MinE_sf"/>
</dbReference>
<evidence type="ECO:0000256" key="4">
    <source>
        <dbReference type="ARBA" id="ARBA00023306"/>
    </source>
</evidence>
<evidence type="ECO:0000313" key="8">
    <source>
        <dbReference type="EMBL" id="WCL71218.1"/>
    </source>
</evidence>
<comment type="similarity">
    <text evidence="1 6">Belongs to the MinE family.</text>
</comment>
<dbReference type="AlphaFoldDB" id="A0AAW5AL87"/>
<reference evidence="8 10" key="2">
    <citation type="submission" date="2023-01" db="EMBL/GenBank/DDBJ databases">
        <authorList>
            <person name="Yang C."/>
        </authorList>
    </citation>
    <scope>NUCLEOTIDE SEQUENCE [LARGE SCALE GENOMIC DNA]</scope>
    <source>
        <strain evidence="8 10">ZJ106</strain>
    </source>
</reference>
<dbReference type="EMBL" id="JAKKDL010000006">
    <property type="protein sequence ID" value="MCF7529924.1"/>
    <property type="molecule type" value="Genomic_DNA"/>
</dbReference>
<dbReference type="GO" id="GO:0051301">
    <property type="term" value="P:cell division"/>
    <property type="evidence" value="ECO:0007669"/>
    <property type="project" value="UniProtKB-KW"/>
</dbReference>
<keyword evidence="10" id="KW-1185">Reference proteome</keyword>
<evidence type="ECO:0000256" key="1">
    <source>
        <dbReference type="ARBA" id="ARBA00008168"/>
    </source>
</evidence>
<evidence type="ECO:0000256" key="2">
    <source>
        <dbReference type="ARBA" id="ARBA00020112"/>
    </source>
</evidence>
<evidence type="ECO:0000256" key="3">
    <source>
        <dbReference type="ARBA" id="ARBA00022618"/>
    </source>
</evidence>
<dbReference type="GO" id="GO:0032955">
    <property type="term" value="P:regulation of division septum assembly"/>
    <property type="evidence" value="ECO:0007669"/>
    <property type="project" value="InterPro"/>
</dbReference>
<organism evidence="7 9">
    <name type="scientific">Neisseria lisongii</name>
    <dbReference type="NCBI Taxonomy" id="2912188"/>
    <lineage>
        <taxon>Bacteria</taxon>
        <taxon>Pseudomonadati</taxon>
        <taxon>Pseudomonadota</taxon>
        <taxon>Betaproteobacteria</taxon>
        <taxon>Neisseriales</taxon>
        <taxon>Neisseriaceae</taxon>
        <taxon>Neisseria</taxon>
    </lineage>
</organism>
<dbReference type="FunFam" id="3.30.1070.10:FF:000001">
    <property type="entry name" value="Cell division topological specificity factor"/>
    <property type="match status" value="1"/>
</dbReference>
<proteinExistence type="inferred from homology"/>
<dbReference type="Gene3D" id="3.30.1070.10">
    <property type="entry name" value="Cell division topological specificity factor MinE"/>
    <property type="match status" value="1"/>
</dbReference>
<dbReference type="NCBIfam" id="NF001422">
    <property type="entry name" value="PRK00296.1"/>
    <property type="match status" value="1"/>
</dbReference>
<comment type="function">
    <text evidence="5 6">Prevents the cell division inhibition by proteins MinC and MinD at internal division sites while permitting inhibition at polar sites. This ensures cell division at the proper site by restricting the formation of a division septum at the midpoint of the long axis of the cell.</text>
</comment>
<reference evidence="7" key="1">
    <citation type="submission" date="2022-01" db="EMBL/GenBank/DDBJ databases">
        <title>Neisseria sp. ZJ104.</title>
        <authorList>
            <person name="Yang C."/>
        </authorList>
    </citation>
    <scope>NUCLEOTIDE SEQUENCE</scope>
    <source>
        <strain evidence="7">ZJ104</strain>
    </source>
</reference>
<dbReference type="HAMAP" id="MF_00262">
    <property type="entry name" value="MinE"/>
    <property type="match status" value="1"/>
</dbReference>
<dbReference type="NCBIfam" id="NF010595">
    <property type="entry name" value="PRK13989.1"/>
    <property type="match status" value="1"/>
</dbReference>
<dbReference type="Pfam" id="PF03776">
    <property type="entry name" value="MinE"/>
    <property type="match status" value="1"/>
</dbReference>
<accession>A0AAW5AL87</accession>
<dbReference type="EMBL" id="CP116766">
    <property type="protein sequence ID" value="WCL71218.1"/>
    <property type="molecule type" value="Genomic_DNA"/>
</dbReference>
<evidence type="ECO:0000256" key="6">
    <source>
        <dbReference type="HAMAP-Rule" id="MF_00262"/>
    </source>
</evidence>
<keyword evidence="4 6" id="KW-0131">Cell cycle</keyword>
<evidence type="ECO:0000313" key="9">
    <source>
        <dbReference type="Proteomes" id="UP001201397"/>
    </source>
</evidence>
<dbReference type="SUPFAM" id="SSF55229">
    <property type="entry name" value="Cell division protein MinE topological specificity domain"/>
    <property type="match status" value="1"/>
</dbReference>